<accession>A0A8J9ZQK2</accession>
<proteinExistence type="predicted"/>
<keyword evidence="1" id="KW-0732">Signal</keyword>
<dbReference type="EMBL" id="OV696689">
    <property type="protein sequence ID" value="CAH1261633.1"/>
    <property type="molecule type" value="Genomic_DNA"/>
</dbReference>
<organism evidence="3 4">
    <name type="scientific">Branchiostoma lanceolatum</name>
    <name type="common">Common lancelet</name>
    <name type="synonym">Amphioxus lanceolatum</name>
    <dbReference type="NCBI Taxonomy" id="7740"/>
    <lineage>
        <taxon>Eukaryota</taxon>
        <taxon>Metazoa</taxon>
        <taxon>Chordata</taxon>
        <taxon>Cephalochordata</taxon>
        <taxon>Leptocardii</taxon>
        <taxon>Amphioxiformes</taxon>
        <taxon>Branchiostomatidae</taxon>
        <taxon>Branchiostoma</taxon>
    </lineage>
</organism>
<name>A0A8J9ZQK2_BRALA</name>
<dbReference type="GO" id="GO:0005576">
    <property type="term" value="C:extracellular region"/>
    <property type="evidence" value="ECO:0007669"/>
    <property type="project" value="InterPro"/>
</dbReference>
<dbReference type="Pfam" id="PF00095">
    <property type="entry name" value="WAP"/>
    <property type="match status" value="1"/>
</dbReference>
<dbReference type="Gene3D" id="6.20.200.20">
    <property type="match status" value="1"/>
</dbReference>
<dbReference type="Gene3D" id="4.10.75.10">
    <property type="entry name" value="Elafin-like"/>
    <property type="match status" value="1"/>
</dbReference>
<reference evidence="3" key="1">
    <citation type="submission" date="2022-01" db="EMBL/GenBank/DDBJ databases">
        <authorList>
            <person name="Braso-Vives M."/>
        </authorList>
    </citation>
    <scope>NUCLEOTIDE SEQUENCE</scope>
</reference>
<feature type="chain" id="PRO_5035424903" evidence="1">
    <location>
        <begin position="19"/>
        <end position="256"/>
    </location>
</feature>
<dbReference type="GO" id="GO:0030414">
    <property type="term" value="F:peptidase inhibitor activity"/>
    <property type="evidence" value="ECO:0007669"/>
    <property type="project" value="InterPro"/>
</dbReference>
<evidence type="ECO:0000256" key="1">
    <source>
        <dbReference type="SAM" id="SignalP"/>
    </source>
</evidence>
<evidence type="ECO:0000259" key="2">
    <source>
        <dbReference type="PROSITE" id="PS51390"/>
    </source>
</evidence>
<evidence type="ECO:0000313" key="4">
    <source>
        <dbReference type="Proteomes" id="UP000838412"/>
    </source>
</evidence>
<dbReference type="OrthoDB" id="6060011at2759"/>
<dbReference type="SUPFAM" id="SSF57603">
    <property type="entry name" value="FnI-like domain"/>
    <property type="match status" value="1"/>
</dbReference>
<dbReference type="InterPro" id="IPR008197">
    <property type="entry name" value="WAP_dom"/>
</dbReference>
<dbReference type="InterPro" id="IPR036645">
    <property type="entry name" value="Elafin-like_sf"/>
</dbReference>
<feature type="signal peptide" evidence="1">
    <location>
        <begin position="1"/>
        <end position="18"/>
    </location>
</feature>
<keyword evidence="4" id="KW-1185">Reference proteome</keyword>
<sequence length="256" mass="26787">MGRGHMFLTSMFILFGEALEPKHRDDTPSQCAVVEDVFDPAPCLAPCSNDRECPLDQVCCKVSPSSDCDHECQVPTETVECIDPDAGMLSPGEQIENGDGNCCTCQHSGEVTCTNGPCNTDDGASTRPGFCPDPTGSQLCGEAMCTTDSDCGGSDKCCPAIGACQYSKTCAAAIGASTGCIANRSPYSEGEVVRVVDRCNNCTCLSGEVVCTDAPCPSAAAQQEEPTVSSPAAPVRSRDLLCLGALLMFMSLWTTF</sequence>
<dbReference type="PROSITE" id="PS51390">
    <property type="entry name" value="WAP"/>
    <property type="match status" value="1"/>
</dbReference>
<gene>
    <name evidence="3" type="primary">Hypp2412</name>
    <name evidence="3" type="ORF">BLAG_LOCUS16995</name>
</gene>
<dbReference type="Proteomes" id="UP000838412">
    <property type="component" value="Chromosome 4"/>
</dbReference>
<dbReference type="AlphaFoldDB" id="A0A8J9ZQK2"/>
<protein>
    <submittedName>
        <fullName evidence="3">Hypp2412 protein</fullName>
    </submittedName>
</protein>
<feature type="domain" description="WAP" evidence="2">
    <location>
        <begin position="124"/>
        <end position="174"/>
    </location>
</feature>
<evidence type="ECO:0000313" key="3">
    <source>
        <dbReference type="EMBL" id="CAH1261633.1"/>
    </source>
</evidence>